<dbReference type="EMBL" id="CYXY01000005">
    <property type="protein sequence ID" value="CUM87072.1"/>
    <property type="molecule type" value="Genomic_DNA"/>
</dbReference>
<reference evidence="1 2" key="1">
    <citation type="submission" date="2015-09" db="EMBL/GenBank/DDBJ databases">
        <authorList>
            <consortium name="Pathogen Informatics"/>
        </authorList>
    </citation>
    <scope>NUCLEOTIDE SEQUENCE [LARGE SCALE GENOMIC DNA]</scope>
    <source>
        <strain evidence="1 2">2789STDY5834959</strain>
    </source>
</reference>
<dbReference type="Proteomes" id="UP000095553">
    <property type="component" value="Unassembled WGS sequence"/>
</dbReference>
<dbReference type="RefSeq" id="WP_055072555.1">
    <property type="nucleotide sequence ID" value="NZ_CYXY01000005.1"/>
</dbReference>
<protein>
    <submittedName>
        <fullName evidence="1">Uncharacterized protein</fullName>
    </submittedName>
</protein>
<evidence type="ECO:0000313" key="2">
    <source>
        <dbReference type="Proteomes" id="UP000095553"/>
    </source>
</evidence>
<gene>
    <name evidence="1" type="ORF">ERS852571_01068</name>
</gene>
<evidence type="ECO:0000313" key="1">
    <source>
        <dbReference type="EMBL" id="CUM87072.1"/>
    </source>
</evidence>
<proteinExistence type="predicted"/>
<sequence length="75" mass="8672">MIKFEVGKVYGTDANVYEVIKKTAKTITYQEIAHYGRFNEKRYESKRAKLLDCDTKEVFLANGRHTIEATEPAEI</sequence>
<organism evidence="1 2">
    <name type="scientific">Anaerostipes hadrus</name>
    <dbReference type="NCBI Taxonomy" id="649756"/>
    <lineage>
        <taxon>Bacteria</taxon>
        <taxon>Bacillati</taxon>
        <taxon>Bacillota</taxon>
        <taxon>Clostridia</taxon>
        <taxon>Lachnospirales</taxon>
        <taxon>Lachnospiraceae</taxon>
        <taxon>Anaerostipes</taxon>
    </lineage>
</organism>
<dbReference type="AlphaFoldDB" id="A0A173S9R8"/>
<name>A0A173S9R8_ANAHA</name>
<accession>A0A173S9R8</accession>